<dbReference type="Proteomes" id="UP000028875">
    <property type="component" value="Unassembled WGS sequence"/>
</dbReference>
<comment type="caution">
    <text evidence="3">The sequence shown here is derived from an EMBL/GenBank/DDBJ whole genome shotgun (WGS) entry which is preliminary data.</text>
</comment>
<organism evidence="3 4">
    <name type="scientific">Virgibacillus massiliensis</name>
    <dbReference type="NCBI Taxonomy" id="1462526"/>
    <lineage>
        <taxon>Bacteria</taxon>
        <taxon>Bacillati</taxon>
        <taxon>Bacillota</taxon>
        <taxon>Bacilli</taxon>
        <taxon>Bacillales</taxon>
        <taxon>Bacillaceae</taxon>
        <taxon>Virgibacillus</taxon>
    </lineage>
</organism>
<sequence>MLKKQTVWLLTMLSLMIVLSVYYMTSPDNEDLAYINEGQGNGNEAVPTDSDTTDSDGNAEVDDISNVGQDQLFTTIRMELQDERDMEKERLTDIVASSSSTPAEKDKALEAIDSIEDRSSKEKILEESIIASANYEDVLVRSEEDSVTVQVKVEESLPKSDAVSIIQMVKDELGDKKVNVSYVPSETQAETENNETEGSETENTETESNQ</sequence>
<evidence type="ECO:0000256" key="1">
    <source>
        <dbReference type="SAM" id="MobiDB-lite"/>
    </source>
</evidence>
<proteinExistence type="predicted"/>
<protein>
    <submittedName>
        <fullName evidence="3">Stage III sporulation protein AH</fullName>
    </submittedName>
</protein>
<keyword evidence="4" id="KW-1185">Reference proteome</keyword>
<dbReference type="OrthoDB" id="2939102at2"/>
<dbReference type="eggNOG" id="ENOG50319VH">
    <property type="taxonomic scope" value="Bacteria"/>
</dbReference>
<keyword evidence="2" id="KW-1133">Transmembrane helix</keyword>
<reference evidence="4" key="2">
    <citation type="submission" date="2014-05" db="EMBL/GenBank/DDBJ databases">
        <title>Draft genome sequence of Virgibacillus massiliensis Vm-5.</title>
        <authorList>
            <person name="Khelaifia S."/>
            <person name="Croce O."/>
            <person name="Lagier J.C."/>
            <person name="Raoult D."/>
        </authorList>
    </citation>
    <scope>NUCLEOTIDE SEQUENCE [LARGE SCALE GENOMIC DNA]</scope>
    <source>
        <strain evidence="4">Vm-5</strain>
    </source>
</reference>
<feature type="region of interest" description="Disordered" evidence="1">
    <location>
        <begin position="34"/>
        <end position="63"/>
    </location>
</feature>
<dbReference type="Pfam" id="PF12685">
    <property type="entry name" value="SpoIIIAH"/>
    <property type="match status" value="1"/>
</dbReference>
<evidence type="ECO:0000256" key="2">
    <source>
        <dbReference type="SAM" id="Phobius"/>
    </source>
</evidence>
<name>A0A024QCL9_9BACI</name>
<dbReference type="RefSeq" id="WP_074436652.1">
    <property type="nucleotide sequence ID" value="NZ_BNER01000002.1"/>
</dbReference>
<dbReference type="InterPro" id="IPR038503">
    <property type="entry name" value="SpoIIIAH_sf"/>
</dbReference>
<accession>A0A024QCL9</accession>
<evidence type="ECO:0000313" key="3">
    <source>
        <dbReference type="EMBL" id="CDQ39696.1"/>
    </source>
</evidence>
<keyword evidence="2" id="KW-0812">Transmembrane</keyword>
<feature type="compositionally biased region" description="Acidic residues" evidence="1">
    <location>
        <begin position="192"/>
        <end position="210"/>
    </location>
</feature>
<feature type="transmembrane region" description="Helical" evidence="2">
    <location>
        <begin position="7"/>
        <end position="25"/>
    </location>
</feature>
<keyword evidence="2" id="KW-0472">Membrane</keyword>
<evidence type="ECO:0000313" key="4">
    <source>
        <dbReference type="Proteomes" id="UP000028875"/>
    </source>
</evidence>
<dbReference type="STRING" id="1462526.BN990_02009"/>
<dbReference type="AlphaFoldDB" id="A0A024QCL9"/>
<dbReference type="InterPro" id="IPR024232">
    <property type="entry name" value="SpoIIIAH"/>
</dbReference>
<dbReference type="Gene3D" id="1.10.287.4300">
    <property type="entry name" value="Stage III sporulation protein AH-like"/>
    <property type="match status" value="1"/>
</dbReference>
<gene>
    <name evidence="3" type="primary">spoIIIAH</name>
    <name evidence="3" type="ORF">BN990_02009</name>
</gene>
<reference evidence="3 4" key="1">
    <citation type="submission" date="2014-03" db="EMBL/GenBank/DDBJ databases">
        <authorList>
            <person name="Urmite Genomes U."/>
        </authorList>
    </citation>
    <scope>NUCLEOTIDE SEQUENCE [LARGE SCALE GENOMIC DNA]</scope>
    <source>
        <strain evidence="3 4">Vm-5</strain>
    </source>
</reference>
<feature type="region of interest" description="Disordered" evidence="1">
    <location>
        <begin position="180"/>
        <end position="210"/>
    </location>
</feature>
<feature type="compositionally biased region" description="Acidic residues" evidence="1">
    <location>
        <begin position="51"/>
        <end position="63"/>
    </location>
</feature>
<dbReference type="EMBL" id="CCDP010000001">
    <property type="protein sequence ID" value="CDQ39696.1"/>
    <property type="molecule type" value="Genomic_DNA"/>
</dbReference>